<evidence type="ECO:0000256" key="2">
    <source>
        <dbReference type="ARBA" id="ARBA00022475"/>
    </source>
</evidence>
<dbReference type="GO" id="GO:0004984">
    <property type="term" value="F:olfactory receptor activity"/>
    <property type="evidence" value="ECO:0007669"/>
    <property type="project" value="InterPro"/>
</dbReference>
<feature type="transmembrane region" description="Helical" evidence="10">
    <location>
        <begin position="68"/>
        <end position="86"/>
    </location>
</feature>
<feature type="transmembrane region" description="Helical" evidence="10">
    <location>
        <begin position="290"/>
        <end position="312"/>
    </location>
</feature>
<sequence>MAFEENPESVGSLFRTHWIVWKCLGQVPDPRYPKLFKVYAVLLNVGFGLGYPLHLLLGQLGLQTLEEVLLNLTISVPVAVCALKFFNIWRNLRKVRHLEKMFNTLNTRINQRDEWIYYRKVTIPNALKVLHLFYFICVGTALASELTLLIMGFAYEWRLMYPAYFPFDPYATTGGYVVAHTFQIIGLLVQLAENLVSDTYGGMCLALLAGHAHLLGKRVAIIGYDKQKTEMDNGRELADCIVDHNMLFDCHSILGEIIGIGMFAQIISASLIMGIVVIYMVFYVGNAFEYVYYSIYLFGCAMEVFPTCYYATNFEFEFDKLTFMLFSCNWMDQSQSFKKSLMISIEQSLKTRSFRVGGMFRINLQIFFATCKGAYSVLALALKFK</sequence>
<dbReference type="EMBL" id="CAJHJT010000034">
    <property type="protein sequence ID" value="CAD7003552.1"/>
    <property type="molecule type" value="Genomic_DNA"/>
</dbReference>
<dbReference type="PANTHER" id="PTHR21137:SF35">
    <property type="entry name" value="ODORANT RECEPTOR 19A-RELATED"/>
    <property type="match status" value="1"/>
</dbReference>
<dbReference type="InterPro" id="IPR004117">
    <property type="entry name" value="7tm6_olfct_rcpt"/>
</dbReference>
<keyword evidence="8 10" id="KW-0675">Receptor</keyword>
<keyword evidence="6 10" id="KW-1133">Transmembrane helix</keyword>
<evidence type="ECO:0000256" key="5">
    <source>
        <dbReference type="ARBA" id="ARBA00022725"/>
    </source>
</evidence>
<dbReference type="OrthoDB" id="7548151at2759"/>
<comment type="similarity">
    <text evidence="10">Belongs to the insect chemoreceptor superfamily. Heteromeric odorant receptor channel (TC 1.A.69) family.</text>
</comment>
<evidence type="ECO:0000313" key="12">
    <source>
        <dbReference type="Proteomes" id="UP000606786"/>
    </source>
</evidence>
<feature type="transmembrane region" description="Helical" evidence="10">
    <location>
        <begin position="257"/>
        <end position="283"/>
    </location>
</feature>
<feature type="transmembrane region" description="Helical" evidence="10">
    <location>
        <begin position="362"/>
        <end position="382"/>
    </location>
</feature>
<keyword evidence="7 10" id="KW-0472">Membrane</keyword>
<keyword evidence="3 10" id="KW-0716">Sensory transduction</keyword>
<evidence type="ECO:0000256" key="10">
    <source>
        <dbReference type="RuleBase" id="RU351113"/>
    </source>
</evidence>
<keyword evidence="4 10" id="KW-0812">Transmembrane</keyword>
<evidence type="ECO:0000256" key="9">
    <source>
        <dbReference type="ARBA" id="ARBA00023224"/>
    </source>
</evidence>
<evidence type="ECO:0000256" key="8">
    <source>
        <dbReference type="ARBA" id="ARBA00023170"/>
    </source>
</evidence>
<evidence type="ECO:0000256" key="4">
    <source>
        <dbReference type="ARBA" id="ARBA00022692"/>
    </source>
</evidence>
<feature type="transmembrane region" description="Helical" evidence="10">
    <location>
        <begin position="129"/>
        <end position="155"/>
    </location>
</feature>
<gene>
    <name evidence="11" type="ORF">CCAP1982_LOCUS12000</name>
</gene>
<keyword evidence="12" id="KW-1185">Reference proteome</keyword>
<proteinExistence type="inferred from homology"/>
<dbReference type="PANTHER" id="PTHR21137">
    <property type="entry name" value="ODORANT RECEPTOR"/>
    <property type="match status" value="1"/>
</dbReference>
<evidence type="ECO:0000256" key="6">
    <source>
        <dbReference type="ARBA" id="ARBA00022989"/>
    </source>
</evidence>
<evidence type="ECO:0000313" key="11">
    <source>
        <dbReference type="EMBL" id="CAD7003552.1"/>
    </source>
</evidence>
<accession>A0A811UWE9</accession>
<dbReference type="GO" id="GO:0005549">
    <property type="term" value="F:odorant binding"/>
    <property type="evidence" value="ECO:0007669"/>
    <property type="project" value="InterPro"/>
</dbReference>
<dbReference type="Proteomes" id="UP000606786">
    <property type="component" value="Unassembled WGS sequence"/>
</dbReference>
<comment type="caution">
    <text evidence="10">Lacks conserved residue(s) required for the propagation of feature annotation.</text>
</comment>
<comment type="subcellular location">
    <subcellularLocation>
        <location evidence="1 10">Cell membrane</location>
        <topology evidence="1 10">Multi-pass membrane protein</topology>
    </subcellularLocation>
</comment>
<reference evidence="11" key="1">
    <citation type="submission" date="2020-11" db="EMBL/GenBank/DDBJ databases">
        <authorList>
            <person name="Whitehead M."/>
        </authorList>
    </citation>
    <scope>NUCLEOTIDE SEQUENCE</scope>
    <source>
        <strain evidence="11">EGII</strain>
    </source>
</reference>
<keyword evidence="9 10" id="KW-0807">Transducer</keyword>
<dbReference type="AlphaFoldDB" id="A0A811UWE9"/>
<organism evidence="11 12">
    <name type="scientific">Ceratitis capitata</name>
    <name type="common">Mediterranean fruit fly</name>
    <name type="synonym">Tephritis capitata</name>
    <dbReference type="NCBI Taxonomy" id="7213"/>
    <lineage>
        <taxon>Eukaryota</taxon>
        <taxon>Metazoa</taxon>
        <taxon>Ecdysozoa</taxon>
        <taxon>Arthropoda</taxon>
        <taxon>Hexapoda</taxon>
        <taxon>Insecta</taxon>
        <taxon>Pterygota</taxon>
        <taxon>Neoptera</taxon>
        <taxon>Endopterygota</taxon>
        <taxon>Diptera</taxon>
        <taxon>Brachycera</taxon>
        <taxon>Muscomorpha</taxon>
        <taxon>Tephritoidea</taxon>
        <taxon>Tephritidae</taxon>
        <taxon>Ceratitis</taxon>
        <taxon>Ceratitis</taxon>
    </lineage>
</organism>
<keyword evidence="2" id="KW-1003">Cell membrane</keyword>
<evidence type="ECO:0000256" key="1">
    <source>
        <dbReference type="ARBA" id="ARBA00004651"/>
    </source>
</evidence>
<dbReference type="GO" id="GO:0005886">
    <property type="term" value="C:plasma membrane"/>
    <property type="evidence" value="ECO:0007669"/>
    <property type="project" value="UniProtKB-SubCell"/>
</dbReference>
<dbReference type="Pfam" id="PF02949">
    <property type="entry name" value="7tm_6"/>
    <property type="match status" value="1"/>
</dbReference>
<protein>
    <recommendedName>
        <fullName evidence="10">Odorant receptor</fullName>
    </recommendedName>
</protein>
<feature type="transmembrane region" description="Helical" evidence="10">
    <location>
        <begin position="38"/>
        <end position="62"/>
    </location>
</feature>
<name>A0A811UWE9_CERCA</name>
<comment type="caution">
    <text evidence="11">The sequence shown here is derived from an EMBL/GenBank/DDBJ whole genome shotgun (WGS) entry which is preliminary data.</text>
</comment>
<keyword evidence="5 10" id="KW-0552">Olfaction</keyword>
<dbReference type="GO" id="GO:0007165">
    <property type="term" value="P:signal transduction"/>
    <property type="evidence" value="ECO:0007669"/>
    <property type="project" value="UniProtKB-KW"/>
</dbReference>
<evidence type="ECO:0000256" key="7">
    <source>
        <dbReference type="ARBA" id="ARBA00023136"/>
    </source>
</evidence>
<evidence type="ECO:0000256" key="3">
    <source>
        <dbReference type="ARBA" id="ARBA00022606"/>
    </source>
</evidence>